<dbReference type="Proteomes" id="UP001470230">
    <property type="component" value="Unassembled WGS sequence"/>
</dbReference>
<dbReference type="PROSITE" id="PS50011">
    <property type="entry name" value="PROTEIN_KINASE_DOM"/>
    <property type="match status" value="1"/>
</dbReference>
<reference evidence="2 3" key="1">
    <citation type="submission" date="2024-04" db="EMBL/GenBank/DDBJ databases">
        <title>Tritrichomonas musculus Genome.</title>
        <authorList>
            <person name="Alves-Ferreira E."/>
            <person name="Grigg M."/>
            <person name="Lorenzi H."/>
            <person name="Galac M."/>
        </authorList>
    </citation>
    <scope>NUCLEOTIDE SEQUENCE [LARGE SCALE GENOMIC DNA]</scope>
    <source>
        <strain evidence="2 3">EAF2021</strain>
    </source>
</reference>
<dbReference type="InterPro" id="IPR011009">
    <property type="entry name" value="Kinase-like_dom_sf"/>
</dbReference>
<gene>
    <name evidence="2" type="ORF">M9Y10_010551</name>
</gene>
<dbReference type="InterPro" id="IPR000719">
    <property type="entry name" value="Prot_kinase_dom"/>
</dbReference>
<dbReference type="InterPro" id="IPR053235">
    <property type="entry name" value="Ser_Thr_kinase"/>
</dbReference>
<feature type="domain" description="Protein kinase" evidence="1">
    <location>
        <begin position="193"/>
        <end position="370"/>
    </location>
</feature>
<dbReference type="PANTHER" id="PTHR24361">
    <property type="entry name" value="MITOGEN-ACTIVATED KINASE KINASE KINASE"/>
    <property type="match status" value="1"/>
</dbReference>
<evidence type="ECO:0000313" key="2">
    <source>
        <dbReference type="EMBL" id="KAK8865022.1"/>
    </source>
</evidence>
<comment type="caution">
    <text evidence="2">The sequence shown here is derived from an EMBL/GenBank/DDBJ whole genome shotgun (WGS) entry which is preliminary data.</text>
</comment>
<dbReference type="Pfam" id="PF00069">
    <property type="entry name" value="Pkinase"/>
    <property type="match status" value="1"/>
</dbReference>
<dbReference type="SUPFAM" id="SSF56112">
    <property type="entry name" value="Protein kinase-like (PK-like)"/>
    <property type="match status" value="1"/>
</dbReference>
<name>A0ABR2IMF4_9EUKA</name>
<proteinExistence type="predicted"/>
<dbReference type="CDD" id="cd00180">
    <property type="entry name" value="PKc"/>
    <property type="match status" value="1"/>
</dbReference>
<accession>A0ABR2IMF4</accession>
<evidence type="ECO:0000259" key="1">
    <source>
        <dbReference type="PROSITE" id="PS50011"/>
    </source>
</evidence>
<evidence type="ECO:0000313" key="3">
    <source>
        <dbReference type="Proteomes" id="UP001470230"/>
    </source>
</evidence>
<dbReference type="Gene3D" id="1.10.510.10">
    <property type="entry name" value="Transferase(Phosphotransferase) domain 1"/>
    <property type="match status" value="1"/>
</dbReference>
<organism evidence="2 3">
    <name type="scientific">Tritrichomonas musculus</name>
    <dbReference type="NCBI Taxonomy" id="1915356"/>
    <lineage>
        <taxon>Eukaryota</taxon>
        <taxon>Metamonada</taxon>
        <taxon>Parabasalia</taxon>
        <taxon>Tritrichomonadida</taxon>
        <taxon>Tritrichomonadidae</taxon>
        <taxon>Tritrichomonas</taxon>
    </lineage>
</organism>
<keyword evidence="3" id="KW-1185">Reference proteome</keyword>
<sequence>MSMQRSLSSLITQPKEWPIWTENKDLKKIFDKFAFYFYLEADKFINEMMQYMKEPTIILIEKYSDTNDRKYFFACFDFKFIIIQIENESDTLILEDFLLKHKSEICYLQNYSISKPELNNDDKIFNLEIENFSSNFKVTNSKQGQFWMAIVKCISGFLIKKGYQNSRNRKINDDKAKKNFLEDEEEIKSKDSFITLRNIGSGGSAIVDLVYYIRTDEIFALKIPFDDVDQLIERERLNYLKIQGPYIVKYFGYIVNCNRKCLVLEYVEGKTLREYKTEALTYKQKCDMILEFLHTVQYIHEKGLICRDLHANNIVINEKKDAILIDFDRVIDEKDQKTRNLDQILAPEAESGDNLTDKTDIFSLGCIINL</sequence>
<dbReference type="EMBL" id="JAPFFF010000016">
    <property type="protein sequence ID" value="KAK8865022.1"/>
    <property type="molecule type" value="Genomic_DNA"/>
</dbReference>
<protein>
    <recommendedName>
        <fullName evidence="1">Protein kinase domain-containing protein</fullName>
    </recommendedName>
</protein>
<dbReference type="SMART" id="SM00220">
    <property type="entry name" value="S_TKc"/>
    <property type="match status" value="1"/>
</dbReference>